<protein>
    <recommendedName>
        <fullName evidence="1">DUF4172 domain-containing protein</fullName>
    </recommendedName>
</protein>
<dbReference type="InterPro" id="IPR025230">
    <property type="entry name" value="DUF4172"/>
</dbReference>
<dbReference type="EMBL" id="QGKM01000015">
    <property type="protein sequence ID" value="PWQ98667.1"/>
    <property type="molecule type" value="Genomic_DNA"/>
</dbReference>
<organism evidence="2 3">
    <name type="scientific">Leucothrix pacifica</name>
    <dbReference type="NCBI Taxonomy" id="1247513"/>
    <lineage>
        <taxon>Bacteria</taxon>
        <taxon>Pseudomonadati</taxon>
        <taxon>Pseudomonadota</taxon>
        <taxon>Gammaproteobacteria</taxon>
        <taxon>Thiotrichales</taxon>
        <taxon>Thiotrichaceae</taxon>
        <taxon>Leucothrix</taxon>
    </lineage>
</organism>
<accession>A0A317CKF1</accession>
<dbReference type="AlphaFoldDB" id="A0A317CKF1"/>
<gene>
    <name evidence="2" type="ORF">DKW60_08035</name>
</gene>
<evidence type="ECO:0000259" key="1">
    <source>
        <dbReference type="Pfam" id="PF13776"/>
    </source>
</evidence>
<reference evidence="2 3" key="1">
    <citation type="submission" date="2018-05" db="EMBL/GenBank/DDBJ databases">
        <title>Leucothrix arctica sp. nov., isolated from Arctic seawater.</title>
        <authorList>
            <person name="Choi A."/>
            <person name="Baek K."/>
        </authorList>
    </citation>
    <scope>NUCLEOTIDE SEQUENCE [LARGE SCALE GENOMIC DNA]</scope>
    <source>
        <strain evidence="2 3">JCM 18388</strain>
    </source>
</reference>
<dbReference type="RefSeq" id="WP_109837133.1">
    <property type="nucleotide sequence ID" value="NZ_QGKM01000015.1"/>
</dbReference>
<evidence type="ECO:0000313" key="3">
    <source>
        <dbReference type="Proteomes" id="UP000245539"/>
    </source>
</evidence>
<evidence type="ECO:0000313" key="2">
    <source>
        <dbReference type="EMBL" id="PWQ98667.1"/>
    </source>
</evidence>
<sequence length="98" mass="10949">MWVWEHDNWPDLSYDATRVLPHLEKCVQQIAPLKTLAQSLSFESRLDWESAILLDETLATAGIEGEQLDKRQVSIFSNSISVLSSGNVTVIPHLTSGN</sequence>
<proteinExistence type="predicted"/>
<keyword evidence="3" id="KW-1185">Reference proteome</keyword>
<dbReference type="Pfam" id="PF13776">
    <property type="entry name" value="DUF4172"/>
    <property type="match status" value="1"/>
</dbReference>
<feature type="domain" description="DUF4172" evidence="1">
    <location>
        <begin position="2"/>
        <end position="74"/>
    </location>
</feature>
<comment type="caution">
    <text evidence="2">The sequence shown here is derived from an EMBL/GenBank/DDBJ whole genome shotgun (WGS) entry which is preliminary data.</text>
</comment>
<name>A0A317CKF1_9GAMM</name>
<dbReference type="Proteomes" id="UP000245539">
    <property type="component" value="Unassembled WGS sequence"/>
</dbReference>
<dbReference type="OrthoDB" id="9807853at2"/>